<name>A0A2I7RJ26_9CAUD</name>
<organism evidence="1 2">
    <name type="scientific">Vibrio phage 1.188.A._10N.286.51.A6</name>
    <dbReference type="NCBI Taxonomy" id="1881217"/>
    <lineage>
        <taxon>Viruses</taxon>
        <taxon>Duplodnaviria</taxon>
        <taxon>Heunggongvirae</taxon>
        <taxon>Uroviricota</taxon>
        <taxon>Caudoviricetes</taxon>
        <taxon>Schitoviridae</taxon>
        <taxon>Mukerjeevirus</taxon>
        <taxon>Mukerjeevirus mv51A6</taxon>
    </lineage>
</organism>
<dbReference type="EMBL" id="MG592554">
    <property type="protein sequence ID" value="AUR93633.1"/>
    <property type="molecule type" value="Genomic_DNA"/>
</dbReference>
<evidence type="ECO:0000313" key="1">
    <source>
        <dbReference type="EMBL" id="AUR93633.1"/>
    </source>
</evidence>
<reference evidence="1 2" key="1">
    <citation type="submission" date="2017-11" db="EMBL/GenBank/DDBJ databases">
        <title>A major lineage of nontailed dsDNA viruses as unrecognized killers of marine bacteria.</title>
        <authorList>
            <person name="Kauffman K.M."/>
            <person name="Hussain F.A."/>
            <person name="Yang J."/>
            <person name="Arevalo P."/>
            <person name="Brown J.M."/>
            <person name="Chang W.K."/>
            <person name="VanInsberghe D."/>
            <person name="Elsherbini J."/>
            <person name="Cutler M.B."/>
            <person name="Kelly L."/>
            <person name="Polz M.F."/>
        </authorList>
    </citation>
    <scope>NUCLEOTIDE SEQUENCE [LARGE SCALE GENOMIC DNA]</scope>
</reference>
<gene>
    <name evidence="1" type="ORF">NVP1188A_65</name>
</gene>
<sequence>MKQILSQLKTRKRTGKGTIGNQYLATLAVKSGMKFQSLREMLLEAEAIKRAPNSNDTYLIV</sequence>
<accession>A0A2I7RJ26</accession>
<evidence type="ECO:0000313" key="2">
    <source>
        <dbReference type="Proteomes" id="UP000267783"/>
    </source>
</evidence>
<protein>
    <submittedName>
        <fullName evidence="1">Uncharacterized protein</fullName>
    </submittedName>
</protein>
<keyword evidence="2" id="KW-1185">Reference proteome</keyword>
<dbReference type="Proteomes" id="UP000267783">
    <property type="component" value="Segment"/>
</dbReference>
<proteinExistence type="predicted"/>